<protein>
    <submittedName>
        <fullName evidence="1">Uncharacterized protein</fullName>
    </submittedName>
</protein>
<reference evidence="2" key="1">
    <citation type="submission" date="2018-02" db="EMBL/GenBank/DDBJ databases">
        <authorList>
            <person name="Hausmann B."/>
        </authorList>
    </citation>
    <scope>NUCLEOTIDE SEQUENCE [LARGE SCALE GENOMIC DNA]</scope>
    <source>
        <strain evidence="2">Peat soil MAG SbF1</strain>
    </source>
</reference>
<dbReference type="EMBL" id="OMOF01000353">
    <property type="protein sequence ID" value="SPF48561.1"/>
    <property type="molecule type" value="Genomic_DNA"/>
</dbReference>
<organism evidence="1 2">
    <name type="scientific">Candidatus Desulfosporosinus infrequens</name>
    <dbReference type="NCBI Taxonomy" id="2043169"/>
    <lineage>
        <taxon>Bacteria</taxon>
        <taxon>Bacillati</taxon>
        <taxon>Bacillota</taxon>
        <taxon>Clostridia</taxon>
        <taxon>Eubacteriales</taxon>
        <taxon>Desulfitobacteriaceae</taxon>
        <taxon>Desulfosporosinus</taxon>
    </lineage>
</organism>
<name>A0A2U3L9H3_9FIRM</name>
<dbReference type="AlphaFoldDB" id="A0A2U3L9H3"/>
<accession>A0A2U3L9H3</accession>
<sequence length="43" mass="4888">MKKNKAIKNEFGMIHDLFGIIPKVPVARMFSSIIQKETVIGRT</sequence>
<dbReference type="Proteomes" id="UP000238916">
    <property type="component" value="Unassembled WGS sequence"/>
</dbReference>
<evidence type="ECO:0000313" key="2">
    <source>
        <dbReference type="Proteomes" id="UP000238916"/>
    </source>
</evidence>
<gene>
    <name evidence="1" type="ORF">SBF1_4160004</name>
</gene>
<evidence type="ECO:0000313" key="1">
    <source>
        <dbReference type="EMBL" id="SPF48561.1"/>
    </source>
</evidence>
<proteinExistence type="predicted"/>